<feature type="non-terminal residue" evidence="1">
    <location>
        <position position="1"/>
    </location>
</feature>
<evidence type="ECO:0000313" key="1">
    <source>
        <dbReference type="EMBL" id="GIL87795.1"/>
    </source>
</evidence>
<dbReference type="EMBL" id="BNCP01000041">
    <property type="protein sequence ID" value="GIL87795.1"/>
    <property type="molecule type" value="Genomic_DNA"/>
</dbReference>
<gene>
    <name evidence="1" type="ORF">Vretifemale_15838</name>
</gene>
<dbReference type="OrthoDB" id="550060at2759"/>
<evidence type="ECO:0000313" key="2">
    <source>
        <dbReference type="Proteomes" id="UP000747110"/>
    </source>
</evidence>
<accession>A0A8J4FUU5</accession>
<organism evidence="1 2">
    <name type="scientific">Volvox reticuliferus</name>
    <dbReference type="NCBI Taxonomy" id="1737510"/>
    <lineage>
        <taxon>Eukaryota</taxon>
        <taxon>Viridiplantae</taxon>
        <taxon>Chlorophyta</taxon>
        <taxon>core chlorophytes</taxon>
        <taxon>Chlorophyceae</taxon>
        <taxon>CS clade</taxon>
        <taxon>Chlamydomonadales</taxon>
        <taxon>Volvocaceae</taxon>
        <taxon>Volvox</taxon>
    </lineage>
</organism>
<name>A0A8J4FUU5_9CHLO</name>
<keyword evidence="2" id="KW-1185">Reference proteome</keyword>
<dbReference type="AlphaFoldDB" id="A0A8J4FUU5"/>
<sequence length="159" mass="17209">LCNHCLRRHTGAAARRLDLHYAIEIHGGYLHVAARLGRRVTWAPSKHLYDSPAAVRRELSAVAKELQLPPGRAPVGADSATVAAMTTPPLLLPRLSQLRTAGRHDLIYALSIRHAGRQQELAELAGLQLARDGRGRNRNALSLEAVVEAIQAGVRGFVG</sequence>
<reference evidence="1" key="1">
    <citation type="journal article" date="2021" name="Proc. Natl. Acad. Sci. U.S.A.">
        <title>Three genomes in the algal genus Volvox reveal the fate of a haploid sex-determining region after a transition to homothallism.</title>
        <authorList>
            <person name="Yamamoto K."/>
            <person name="Hamaji T."/>
            <person name="Kawai-Toyooka H."/>
            <person name="Matsuzaki R."/>
            <person name="Takahashi F."/>
            <person name="Nishimura Y."/>
            <person name="Kawachi M."/>
            <person name="Noguchi H."/>
            <person name="Minakuchi Y."/>
            <person name="Umen J.G."/>
            <person name="Toyoda A."/>
            <person name="Nozaki H."/>
        </authorList>
    </citation>
    <scope>NUCLEOTIDE SEQUENCE</scope>
    <source>
        <strain evidence="1">NIES-3786</strain>
    </source>
</reference>
<protein>
    <submittedName>
        <fullName evidence="1">Uncharacterized protein</fullName>
    </submittedName>
</protein>
<comment type="caution">
    <text evidence="1">The sequence shown here is derived from an EMBL/GenBank/DDBJ whole genome shotgun (WGS) entry which is preliminary data.</text>
</comment>
<proteinExistence type="predicted"/>
<dbReference type="Proteomes" id="UP000747110">
    <property type="component" value="Unassembled WGS sequence"/>
</dbReference>